<feature type="region of interest" description="Disordered" evidence="1">
    <location>
        <begin position="265"/>
        <end position="306"/>
    </location>
</feature>
<comment type="caution">
    <text evidence="3">The sequence shown here is derived from an EMBL/GenBank/DDBJ whole genome shotgun (WGS) entry which is preliminary data.</text>
</comment>
<gene>
    <name evidence="3" type="ORF">DV451_000021</name>
</gene>
<dbReference type="GO" id="GO:0005829">
    <property type="term" value="C:cytosol"/>
    <property type="evidence" value="ECO:0007669"/>
    <property type="project" value="TreeGrafter"/>
</dbReference>
<protein>
    <recommendedName>
        <fullName evidence="2">Transcriptional regulatory protein RXT2 N-terminal domain-containing protein</fullName>
    </recommendedName>
</protein>
<name>A0A9P5GAI5_GEOCN</name>
<reference evidence="3" key="1">
    <citation type="journal article" date="2020" name="Front. Microbiol.">
        <title>Phenotypic and Genetic Characterization of the Cheese Ripening Yeast Geotrichum candidum.</title>
        <authorList>
            <person name="Perkins V."/>
            <person name="Vignola S."/>
            <person name="Lessard M.H."/>
            <person name="Plante P.L."/>
            <person name="Corbeil J."/>
            <person name="Dugat-Bony E."/>
            <person name="Frenette M."/>
            <person name="Labrie S."/>
        </authorList>
    </citation>
    <scope>NUCLEOTIDE SEQUENCE</scope>
    <source>
        <strain evidence="3">LMA-70</strain>
    </source>
</reference>
<dbReference type="PANTHER" id="PTHR28232">
    <property type="entry name" value="TRANSCRIPTIONAL REGULATORY PROTEIN RXT2"/>
    <property type="match status" value="1"/>
</dbReference>
<organism evidence="3 4">
    <name type="scientific">Geotrichum candidum</name>
    <name type="common">Oospora lactis</name>
    <name type="synonym">Dipodascus geotrichum</name>
    <dbReference type="NCBI Taxonomy" id="1173061"/>
    <lineage>
        <taxon>Eukaryota</taxon>
        <taxon>Fungi</taxon>
        <taxon>Dikarya</taxon>
        <taxon>Ascomycota</taxon>
        <taxon>Saccharomycotina</taxon>
        <taxon>Dipodascomycetes</taxon>
        <taxon>Dipodascales</taxon>
        <taxon>Dipodascaceae</taxon>
        <taxon>Geotrichum</taxon>
    </lineage>
</organism>
<evidence type="ECO:0000256" key="1">
    <source>
        <dbReference type="SAM" id="MobiDB-lite"/>
    </source>
</evidence>
<sequence>MAITYRPYTRTVDGEKELHEIKDLVSKDLSEPYSLYVFIYFIYKNPDLCIMDQHADEIVLEVEAVNDAAIHLYETVGFMRSKLIFVAVSSDEEDVGDAYSNRGQKLKRGANEIHEGKLGRISHDPHGVKTVDSLGHKLALVYKKRKLADSGNSKNDKNINSNINNRKVDVEEEVYKDIKLGDLLAPVSHPSEVPSHPAISRAFDGKTIRVLSRHALEIITEEQKHAVQFARLMSVFLGDDPTYRRSNMLNLPVYDHLDGIKDPAKEAAEEENDNKTENGGVGAETMKKEEPRPRRPSTRGQSAQEEDAFFALPQFKIDRDYGIRPEDAEDTRQLTQIAQQRSEEFIRCMNKVRFGLLRAERYQRQVFKWCKEMAGEKEDDDGLDSAKK</sequence>
<dbReference type="Proteomes" id="UP000750522">
    <property type="component" value="Unassembled WGS sequence"/>
</dbReference>
<accession>A0A9P5GAI5</accession>
<dbReference type="InterPro" id="IPR039602">
    <property type="entry name" value="Rxt2"/>
</dbReference>
<reference evidence="3" key="2">
    <citation type="submission" date="2020-01" db="EMBL/GenBank/DDBJ databases">
        <authorList>
            <person name="Perkins V."/>
            <person name="Lessard M.-H."/>
            <person name="Dugat-Bony E."/>
            <person name="Frenette M."/>
            <person name="Labrie S."/>
        </authorList>
    </citation>
    <scope>NUCLEOTIDE SEQUENCE</scope>
    <source>
        <strain evidence="3">LMA-70</strain>
    </source>
</reference>
<evidence type="ECO:0000313" key="3">
    <source>
        <dbReference type="EMBL" id="KAF5105105.1"/>
    </source>
</evidence>
<dbReference type="AlphaFoldDB" id="A0A9P5GAI5"/>
<dbReference type="EMBL" id="QQZK01000001">
    <property type="protein sequence ID" value="KAF5105105.1"/>
    <property type="molecule type" value="Genomic_DNA"/>
</dbReference>
<evidence type="ECO:0000259" key="2">
    <source>
        <dbReference type="Pfam" id="PF08595"/>
    </source>
</evidence>
<proteinExistence type="predicted"/>
<dbReference type="PANTHER" id="PTHR28232:SF1">
    <property type="entry name" value="TRANSCRIPTIONAL REGULATORY PROTEIN RXT2"/>
    <property type="match status" value="1"/>
</dbReference>
<dbReference type="InterPro" id="IPR013904">
    <property type="entry name" value="RXT2_N"/>
</dbReference>
<dbReference type="Pfam" id="PF08595">
    <property type="entry name" value="RXT2_N"/>
    <property type="match status" value="1"/>
</dbReference>
<dbReference type="GO" id="GO:0033698">
    <property type="term" value="C:Rpd3L complex"/>
    <property type="evidence" value="ECO:0007669"/>
    <property type="project" value="TreeGrafter"/>
</dbReference>
<feature type="domain" description="Transcriptional regulatory protein RXT2 N-terminal" evidence="2">
    <location>
        <begin position="100"/>
        <end position="239"/>
    </location>
</feature>
<evidence type="ECO:0000313" key="4">
    <source>
        <dbReference type="Proteomes" id="UP000750522"/>
    </source>
</evidence>